<organism evidence="3 4">
    <name type="scientific">Phragmitibacter flavus</name>
    <dbReference type="NCBI Taxonomy" id="2576071"/>
    <lineage>
        <taxon>Bacteria</taxon>
        <taxon>Pseudomonadati</taxon>
        <taxon>Verrucomicrobiota</taxon>
        <taxon>Verrucomicrobiia</taxon>
        <taxon>Verrucomicrobiales</taxon>
        <taxon>Verrucomicrobiaceae</taxon>
        <taxon>Phragmitibacter</taxon>
    </lineage>
</organism>
<accession>A0A5R8K9Q3</accession>
<sequence>MKSAPFITILAALGTIGAVAPASAAWVRLPNQEVRSINLATEQIAQTGIESSKGIGQAANLIDEDPTKVATLSAGQASAVIRLNSQQYVDTITLSNAGAEGVVTVSGSADKSSWNALSQVSFTSSDVAVSARFASAQVRYVRLDFETSAPGAITNIAILGSAASAAAAGDNSSSNGKANLASAIGGARAIYASPAPTNLGDKETSVNILRFPQSNQPAKTLVYELSGTSLVDAISLSYDRSPTQVDVFAFDQLPEKKDWRGKLTLDPAFLDTATPVASGVDSRGLGRIKVKPSSSFSAQYIVIRLQAIAQGAAAVPASDFGFEGSQLIASTPPGGSTIGGLLINGAFSSVAFNQAVANALGGAATTPGTQPGSGNLDTAITPLIGYGAFSSDYRASSAVGLGNSGTSPTTPQVINNTVVRPVRGQPIGSGSSPNASESNP</sequence>
<feature type="chain" id="PRO_5024411335" description="Discoidin domain-containing protein" evidence="2">
    <location>
        <begin position="25"/>
        <end position="440"/>
    </location>
</feature>
<dbReference type="RefSeq" id="WP_138087964.1">
    <property type="nucleotide sequence ID" value="NZ_VAUV01000016.1"/>
</dbReference>
<evidence type="ECO:0000256" key="1">
    <source>
        <dbReference type="SAM" id="MobiDB-lite"/>
    </source>
</evidence>
<keyword evidence="4" id="KW-1185">Reference proteome</keyword>
<dbReference type="OrthoDB" id="181599at2"/>
<feature type="compositionally biased region" description="Polar residues" evidence="1">
    <location>
        <begin position="404"/>
        <end position="418"/>
    </location>
</feature>
<name>A0A5R8K9Q3_9BACT</name>
<feature type="signal peptide" evidence="2">
    <location>
        <begin position="1"/>
        <end position="24"/>
    </location>
</feature>
<reference evidence="3 4" key="1">
    <citation type="submission" date="2019-05" db="EMBL/GenBank/DDBJ databases">
        <title>Verrucobacter flavum gen. nov., sp. nov. a new member of the family Verrucomicrobiaceae.</title>
        <authorList>
            <person name="Szuroczki S."/>
            <person name="Abbaszade G."/>
            <person name="Szabo A."/>
            <person name="Felfoldi T."/>
            <person name="Schumann P."/>
            <person name="Boka K."/>
            <person name="Keki Z."/>
            <person name="Toumi M."/>
            <person name="Toth E."/>
        </authorList>
    </citation>
    <scope>NUCLEOTIDE SEQUENCE [LARGE SCALE GENOMIC DNA]</scope>
    <source>
        <strain evidence="3 4">MG-N-17</strain>
    </source>
</reference>
<dbReference type="AlphaFoldDB" id="A0A5R8K9Q3"/>
<protein>
    <recommendedName>
        <fullName evidence="5">Discoidin domain-containing protein</fullName>
    </recommendedName>
</protein>
<keyword evidence="2" id="KW-0732">Signal</keyword>
<gene>
    <name evidence="3" type="ORF">FEM03_19420</name>
</gene>
<dbReference type="Proteomes" id="UP000306196">
    <property type="component" value="Unassembled WGS sequence"/>
</dbReference>
<evidence type="ECO:0000313" key="4">
    <source>
        <dbReference type="Proteomes" id="UP000306196"/>
    </source>
</evidence>
<feature type="region of interest" description="Disordered" evidence="1">
    <location>
        <begin position="399"/>
        <end position="440"/>
    </location>
</feature>
<evidence type="ECO:0000256" key="2">
    <source>
        <dbReference type="SAM" id="SignalP"/>
    </source>
</evidence>
<proteinExistence type="predicted"/>
<evidence type="ECO:0008006" key="5">
    <source>
        <dbReference type="Google" id="ProtNLM"/>
    </source>
</evidence>
<feature type="compositionally biased region" description="Polar residues" evidence="1">
    <location>
        <begin position="428"/>
        <end position="440"/>
    </location>
</feature>
<dbReference type="EMBL" id="VAUV01000016">
    <property type="protein sequence ID" value="TLD69040.1"/>
    <property type="molecule type" value="Genomic_DNA"/>
</dbReference>
<evidence type="ECO:0000313" key="3">
    <source>
        <dbReference type="EMBL" id="TLD69040.1"/>
    </source>
</evidence>
<dbReference type="Gene3D" id="2.60.120.260">
    <property type="entry name" value="Galactose-binding domain-like"/>
    <property type="match status" value="1"/>
</dbReference>
<comment type="caution">
    <text evidence="3">The sequence shown here is derived from an EMBL/GenBank/DDBJ whole genome shotgun (WGS) entry which is preliminary data.</text>
</comment>